<dbReference type="GO" id="GO:0022857">
    <property type="term" value="F:transmembrane transporter activity"/>
    <property type="evidence" value="ECO:0007669"/>
    <property type="project" value="UniProtKB-UniRule"/>
</dbReference>
<gene>
    <name evidence="11" type="ORF">A9Q75_01870</name>
</gene>
<keyword evidence="7 9" id="KW-0472">Membrane</keyword>
<evidence type="ECO:0000256" key="3">
    <source>
        <dbReference type="ARBA" id="ARBA00022475"/>
    </source>
</evidence>
<comment type="subunit">
    <text evidence="9">The complex comprises the extracytoplasmic solute receptor protein and the two transmembrane proteins.</text>
</comment>
<accession>A0A1Y5EVH2</accession>
<dbReference type="GO" id="GO:0005886">
    <property type="term" value="C:plasma membrane"/>
    <property type="evidence" value="ECO:0007669"/>
    <property type="project" value="UniProtKB-SubCell"/>
</dbReference>
<keyword evidence="2 9" id="KW-0813">Transport</keyword>
<keyword evidence="6 9" id="KW-1133">Transmembrane helix</keyword>
<evidence type="ECO:0000256" key="1">
    <source>
        <dbReference type="ARBA" id="ARBA00004429"/>
    </source>
</evidence>
<dbReference type="EMBL" id="MAAF01000012">
    <property type="protein sequence ID" value="OUR84607.1"/>
    <property type="molecule type" value="Genomic_DNA"/>
</dbReference>
<evidence type="ECO:0000256" key="6">
    <source>
        <dbReference type="ARBA" id="ARBA00022989"/>
    </source>
</evidence>
<evidence type="ECO:0000256" key="2">
    <source>
        <dbReference type="ARBA" id="ARBA00022448"/>
    </source>
</evidence>
<keyword evidence="4 9" id="KW-0997">Cell inner membrane</keyword>
<dbReference type="Pfam" id="PF04290">
    <property type="entry name" value="DctQ"/>
    <property type="match status" value="1"/>
</dbReference>
<evidence type="ECO:0000256" key="9">
    <source>
        <dbReference type="RuleBase" id="RU369079"/>
    </source>
</evidence>
<dbReference type="PANTHER" id="PTHR35011">
    <property type="entry name" value="2,3-DIKETO-L-GULONATE TRAP TRANSPORTER SMALL PERMEASE PROTEIN YIAM"/>
    <property type="match status" value="1"/>
</dbReference>
<evidence type="ECO:0000256" key="5">
    <source>
        <dbReference type="ARBA" id="ARBA00022692"/>
    </source>
</evidence>
<evidence type="ECO:0000256" key="8">
    <source>
        <dbReference type="ARBA" id="ARBA00038436"/>
    </source>
</evidence>
<dbReference type="InterPro" id="IPR007387">
    <property type="entry name" value="TRAP_DctQ"/>
</dbReference>
<keyword evidence="5 9" id="KW-0812">Transmembrane</keyword>
<evidence type="ECO:0000313" key="12">
    <source>
        <dbReference type="Proteomes" id="UP000243053"/>
    </source>
</evidence>
<dbReference type="InterPro" id="IPR055348">
    <property type="entry name" value="DctQ"/>
</dbReference>
<feature type="domain" description="Tripartite ATP-independent periplasmic transporters DctQ component" evidence="10">
    <location>
        <begin position="48"/>
        <end position="180"/>
    </location>
</feature>
<dbReference type="GO" id="GO:0015740">
    <property type="term" value="P:C4-dicarboxylate transport"/>
    <property type="evidence" value="ECO:0007669"/>
    <property type="project" value="TreeGrafter"/>
</dbReference>
<name>A0A1Y5EVH2_COLPS</name>
<comment type="similarity">
    <text evidence="8 9">Belongs to the TRAP transporter small permease family.</text>
</comment>
<dbReference type="PANTHER" id="PTHR35011:SF10">
    <property type="entry name" value="TRAP TRANSPORTER SMALL PERMEASE PROTEIN"/>
    <property type="match status" value="1"/>
</dbReference>
<proteinExistence type="inferred from homology"/>
<keyword evidence="3" id="KW-1003">Cell membrane</keyword>
<feature type="transmembrane region" description="Helical" evidence="9">
    <location>
        <begin position="65"/>
        <end position="84"/>
    </location>
</feature>
<comment type="function">
    <text evidence="9">Part of the tripartite ATP-independent periplasmic (TRAP) transport system.</text>
</comment>
<evidence type="ECO:0000259" key="10">
    <source>
        <dbReference type="Pfam" id="PF04290"/>
    </source>
</evidence>
<reference evidence="12" key="1">
    <citation type="journal article" date="2017" name="Proc. Natl. Acad. Sci. U.S.A.">
        <title>Simulation of Deepwater Horizon oil plume reveals substrate specialization within a complex community of hydrocarbon degraders.</title>
        <authorList>
            <person name="Hu P."/>
            <person name="Dubinsky E.A."/>
            <person name="Probst A.J."/>
            <person name="Wang J."/>
            <person name="Sieber C.M.K."/>
            <person name="Tom L.M."/>
            <person name="Gardinali P."/>
            <person name="Banfield J.F."/>
            <person name="Atlas R.M."/>
            <person name="Andersen G.L."/>
        </authorList>
    </citation>
    <scope>NUCLEOTIDE SEQUENCE [LARGE SCALE GENOMIC DNA]</scope>
</reference>
<evidence type="ECO:0000256" key="7">
    <source>
        <dbReference type="ARBA" id="ARBA00023136"/>
    </source>
</evidence>
<dbReference type="AlphaFoldDB" id="A0A1Y5EVH2"/>
<sequence>MKTSTLESDSPLQQVDLSSKTKKTMLQQFEFLVDFCLKAAMVFSGLGLAILMFTQVIMRYVLESPFAGIEEAAILMAVWIYFLGMGYATKERAHIHGGIVSLVVTDPFKIELIRFIVSIICTIAACVFGYYATKYGLFVIEKGRMSLYLQWPKGLWSASMIFGFAMMVFYFMLQIVKDYRAMLTAKAQSKSTKLQFLNNGKD</sequence>
<feature type="transmembrane region" description="Helical" evidence="9">
    <location>
        <begin position="112"/>
        <end position="133"/>
    </location>
</feature>
<evidence type="ECO:0000313" key="11">
    <source>
        <dbReference type="EMBL" id="OUR84607.1"/>
    </source>
</evidence>
<comment type="subcellular location">
    <subcellularLocation>
        <location evidence="1 9">Cell inner membrane</location>
        <topology evidence="1 9">Multi-pass membrane protein</topology>
    </subcellularLocation>
</comment>
<organism evidence="11 12">
    <name type="scientific">Colwellia psychrerythraea</name>
    <name type="common">Vibrio psychroerythus</name>
    <dbReference type="NCBI Taxonomy" id="28229"/>
    <lineage>
        <taxon>Bacteria</taxon>
        <taxon>Pseudomonadati</taxon>
        <taxon>Pseudomonadota</taxon>
        <taxon>Gammaproteobacteria</taxon>
        <taxon>Alteromonadales</taxon>
        <taxon>Colwelliaceae</taxon>
        <taxon>Colwellia</taxon>
    </lineage>
</organism>
<comment type="caution">
    <text evidence="11">The sequence shown here is derived from an EMBL/GenBank/DDBJ whole genome shotgun (WGS) entry which is preliminary data.</text>
</comment>
<evidence type="ECO:0000256" key="4">
    <source>
        <dbReference type="ARBA" id="ARBA00022519"/>
    </source>
</evidence>
<feature type="transmembrane region" description="Helical" evidence="9">
    <location>
        <begin position="31"/>
        <end position="53"/>
    </location>
</feature>
<feature type="transmembrane region" description="Helical" evidence="9">
    <location>
        <begin position="153"/>
        <end position="173"/>
    </location>
</feature>
<protein>
    <recommendedName>
        <fullName evidence="9">TRAP transporter small permease protein</fullName>
    </recommendedName>
</protein>
<dbReference type="Proteomes" id="UP000243053">
    <property type="component" value="Unassembled WGS sequence"/>
</dbReference>